<evidence type="ECO:0000313" key="2">
    <source>
        <dbReference type="Proteomes" id="UP001165960"/>
    </source>
</evidence>
<protein>
    <submittedName>
        <fullName evidence="1">Uncharacterized protein</fullName>
    </submittedName>
</protein>
<accession>A0ACC2TTS6</accession>
<keyword evidence="2" id="KW-1185">Reference proteome</keyword>
<organism evidence="1 2">
    <name type="scientific">Entomophthora muscae</name>
    <dbReference type="NCBI Taxonomy" id="34485"/>
    <lineage>
        <taxon>Eukaryota</taxon>
        <taxon>Fungi</taxon>
        <taxon>Fungi incertae sedis</taxon>
        <taxon>Zoopagomycota</taxon>
        <taxon>Entomophthoromycotina</taxon>
        <taxon>Entomophthoromycetes</taxon>
        <taxon>Entomophthorales</taxon>
        <taxon>Entomophthoraceae</taxon>
        <taxon>Entomophthora</taxon>
    </lineage>
</organism>
<sequence length="209" mass="22803">MNPTFNSNSNKRQNMHQAYDAMMATMGEAERNTFRKMPRSVRIAFLNCLCSSGDQFCKQDCATTVAGSALSSAPSSNAGDLFNKDSLFNKPLLITRTPPVLGPSGTLHPFLQHLPFSGEPPATPLSMLHAWRNSDEVPMDYPDLLSKFGICHHKETLFSFVQAMHTNEDAMSPICASELYHGRHNASRLAAEVCLGLQSSSLAPGQISA</sequence>
<name>A0ACC2TTS6_9FUNG</name>
<dbReference type="EMBL" id="QTSX02002172">
    <property type="protein sequence ID" value="KAJ9077922.1"/>
    <property type="molecule type" value="Genomic_DNA"/>
</dbReference>
<gene>
    <name evidence="1" type="ORF">DSO57_1039761</name>
</gene>
<proteinExistence type="predicted"/>
<reference evidence="1" key="1">
    <citation type="submission" date="2022-04" db="EMBL/GenBank/DDBJ databases">
        <title>Genome of the entomopathogenic fungus Entomophthora muscae.</title>
        <authorList>
            <person name="Elya C."/>
            <person name="Lovett B.R."/>
            <person name="Lee E."/>
            <person name="Macias A.M."/>
            <person name="Hajek A.E."/>
            <person name="De Bivort B.L."/>
            <person name="Kasson M.T."/>
            <person name="De Fine Licht H.H."/>
            <person name="Stajich J.E."/>
        </authorList>
    </citation>
    <scope>NUCLEOTIDE SEQUENCE</scope>
    <source>
        <strain evidence="1">Berkeley</strain>
    </source>
</reference>
<dbReference type="Proteomes" id="UP001165960">
    <property type="component" value="Unassembled WGS sequence"/>
</dbReference>
<evidence type="ECO:0000313" key="1">
    <source>
        <dbReference type="EMBL" id="KAJ9077922.1"/>
    </source>
</evidence>
<comment type="caution">
    <text evidence="1">The sequence shown here is derived from an EMBL/GenBank/DDBJ whole genome shotgun (WGS) entry which is preliminary data.</text>
</comment>